<dbReference type="EMBL" id="CM023480">
    <property type="protein sequence ID" value="KAH7970215.1"/>
    <property type="molecule type" value="Genomic_DNA"/>
</dbReference>
<accession>A0ACB8DHB9</accession>
<organism evidence="1 2">
    <name type="scientific">Dermacentor silvarum</name>
    <name type="common">Tick</name>
    <dbReference type="NCBI Taxonomy" id="543639"/>
    <lineage>
        <taxon>Eukaryota</taxon>
        <taxon>Metazoa</taxon>
        <taxon>Ecdysozoa</taxon>
        <taxon>Arthropoda</taxon>
        <taxon>Chelicerata</taxon>
        <taxon>Arachnida</taxon>
        <taxon>Acari</taxon>
        <taxon>Parasitiformes</taxon>
        <taxon>Ixodida</taxon>
        <taxon>Ixodoidea</taxon>
        <taxon>Ixodidae</taxon>
        <taxon>Rhipicephalinae</taxon>
        <taxon>Dermacentor</taxon>
    </lineage>
</organism>
<comment type="caution">
    <text evidence="1">The sequence shown here is derived from an EMBL/GenBank/DDBJ whole genome shotgun (WGS) entry which is preliminary data.</text>
</comment>
<reference evidence="1" key="1">
    <citation type="submission" date="2020-05" db="EMBL/GenBank/DDBJ databases">
        <title>Large-scale comparative analyses of tick genomes elucidate their genetic diversity and vector capacities.</title>
        <authorList>
            <person name="Jia N."/>
            <person name="Wang J."/>
            <person name="Shi W."/>
            <person name="Du L."/>
            <person name="Sun Y."/>
            <person name="Zhan W."/>
            <person name="Jiang J."/>
            <person name="Wang Q."/>
            <person name="Zhang B."/>
            <person name="Ji P."/>
            <person name="Sakyi L.B."/>
            <person name="Cui X."/>
            <person name="Yuan T."/>
            <person name="Jiang B."/>
            <person name="Yang W."/>
            <person name="Lam T.T.-Y."/>
            <person name="Chang Q."/>
            <person name="Ding S."/>
            <person name="Wang X."/>
            <person name="Zhu J."/>
            <person name="Ruan X."/>
            <person name="Zhao L."/>
            <person name="Wei J."/>
            <person name="Que T."/>
            <person name="Du C."/>
            <person name="Cheng J."/>
            <person name="Dai P."/>
            <person name="Han X."/>
            <person name="Huang E."/>
            <person name="Gao Y."/>
            <person name="Liu J."/>
            <person name="Shao H."/>
            <person name="Ye R."/>
            <person name="Li L."/>
            <person name="Wei W."/>
            <person name="Wang X."/>
            <person name="Wang C."/>
            <person name="Yang T."/>
            <person name="Huo Q."/>
            <person name="Li W."/>
            <person name="Guo W."/>
            <person name="Chen H."/>
            <person name="Zhou L."/>
            <person name="Ni X."/>
            <person name="Tian J."/>
            <person name="Zhou Y."/>
            <person name="Sheng Y."/>
            <person name="Liu T."/>
            <person name="Pan Y."/>
            <person name="Xia L."/>
            <person name="Li J."/>
            <person name="Zhao F."/>
            <person name="Cao W."/>
        </authorList>
    </citation>
    <scope>NUCLEOTIDE SEQUENCE</scope>
    <source>
        <strain evidence="1">Dsil-2018</strain>
    </source>
</reference>
<protein>
    <submittedName>
        <fullName evidence="1">Uncharacterized protein</fullName>
    </submittedName>
</protein>
<gene>
    <name evidence="1" type="ORF">HPB49_001123</name>
</gene>
<proteinExistence type="predicted"/>
<dbReference type="Proteomes" id="UP000821865">
    <property type="component" value="Chromosome 11"/>
</dbReference>
<keyword evidence="2" id="KW-1185">Reference proteome</keyword>
<sequence length="167" mass="18339">MTGDEGGILTEASKTEATSGAILGKLPEFDPDSGNCDVFFEYLECFFAANDTAEDKKLQVLLTSIGEKAHVTLRSLLWPKTPTQETYDVVMTTLKKLHTPKSSVVTEGHCFNQRKQKQSGNMNDCIVGLKKLAATCEFLCISGASPTRSSHRSIMFRRRTLPPSGYA</sequence>
<evidence type="ECO:0000313" key="2">
    <source>
        <dbReference type="Proteomes" id="UP000821865"/>
    </source>
</evidence>
<evidence type="ECO:0000313" key="1">
    <source>
        <dbReference type="EMBL" id="KAH7970215.1"/>
    </source>
</evidence>
<name>A0ACB8DHB9_DERSI</name>